<protein>
    <submittedName>
        <fullName evidence="2">Uncharacterized protein</fullName>
    </submittedName>
</protein>
<organism evidence="2 3">
    <name type="scientific">Oncorhynchus mykiss</name>
    <name type="common">Rainbow trout</name>
    <name type="synonym">Salmo gairdneri</name>
    <dbReference type="NCBI Taxonomy" id="8022"/>
    <lineage>
        <taxon>Eukaryota</taxon>
        <taxon>Metazoa</taxon>
        <taxon>Chordata</taxon>
        <taxon>Craniata</taxon>
        <taxon>Vertebrata</taxon>
        <taxon>Euteleostomi</taxon>
        <taxon>Actinopterygii</taxon>
        <taxon>Neopterygii</taxon>
        <taxon>Teleostei</taxon>
        <taxon>Protacanthopterygii</taxon>
        <taxon>Salmoniformes</taxon>
        <taxon>Salmonidae</taxon>
        <taxon>Salmoninae</taxon>
        <taxon>Oncorhynchus</taxon>
    </lineage>
</organism>
<evidence type="ECO:0000313" key="3">
    <source>
        <dbReference type="Proteomes" id="UP000193380"/>
    </source>
</evidence>
<keyword evidence="1" id="KW-0732">Signal</keyword>
<accession>A0A060XTY0</accession>
<dbReference type="AlphaFoldDB" id="A0A060XTY0"/>
<evidence type="ECO:0000313" key="2">
    <source>
        <dbReference type="EMBL" id="CDQ80355.1"/>
    </source>
</evidence>
<dbReference type="OrthoDB" id="8908356at2759"/>
<reference evidence="2" key="2">
    <citation type="submission" date="2014-03" db="EMBL/GenBank/DDBJ databases">
        <authorList>
            <person name="Genoscope - CEA"/>
        </authorList>
    </citation>
    <scope>NUCLEOTIDE SEQUENCE</scope>
</reference>
<proteinExistence type="predicted"/>
<gene>
    <name evidence="2" type="ORF">GSONMT00040792001</name>
</gene>
<feature type="signal peptide" evidence="1">
    <location>
        <begin position="1"/>
        <end position="19"/>
    </location>
</feature>
<evidence type="ECO:0000256" key="1">
    <source>
        <dbReference type="SAM" id="SignalP"/>
    </source>
</evidence>
<dbReference type="PaxDb" id="8022-A0A060XTY0"/>
<feature type="chain" id="PRO_5001591437" evidence="1">
    <location>
        <begin position="20"/>
        <end position="217"/>
    </location>
</feature>
<sequence>MRVSRVLQLSICLVGLSLAWRSPPPGKPSIERGGQVPVGQIQVLSVGLLQLLQGVQESAWRMERQGDQVSEELMGDTQAVERLREQGVQVGRTHRQVTKNLQMMTAQSDRLENAAQDVQLGLETLLAEQGALELRMCRVLERVQSITKPVLRMEKQLNMNLMKVIVDTQSRRLADLALEVMTRDRLIDKHLQHIVDLEEQASRIRGERPPTSAEGRF</sequence>
<name>A0A060XTY0_ONCMY</name>
<dbReference type="EMBL" id="FR905591">
    <property type="protein sequence ID" value="CDQ80355.1"/>
    <property type="molecule type" value="Genomic_DNA"/>
</dbReference>
<dbReference type="Proteomes" id="UP000193380">
    <property type="component" value="Unassembled WGS sequence"/>
</dbReference>
<reference evidence="2" key="1">
    <citation type="journal article" date="2014" name="Nat. Commun.">
        <title>The rainbow trout genome provides novel insights into evolution after whole-genome duplication in vertebrates.</title>
        <authorList>
            <person name="Berthelot C."/>
            <person name="Brunet F."/>
            <person name="Chalopin D."/>
            <person name="Juanchich A."/>
            <person name="Bernard M."/>
            <person name="Noel B."/>
            <person name="Bento P."/>
            <person name="Da Silva C."/>
            <person name="Labadie K."/>
            <person name="Alberti A."/>
            <person name="Aury J.M."/>
            <person name="Louis A."/>
            <person name="Dehais P."/>
            <person name="Bardou P."/>
            <person name="Montfort J."/>
            <person name="Klopp C."/>
            <person name="Cabau C."/>
            <person name="Gaspin C."/>
            <person name="Thorgaard G.H."/>
            <person name="Boussaha M."/>
            <person name="Quillet E."/>
            <person name="Guyomard R."/>
            <person name="Galiana D."/>
            <person name="Bobe J."/>
            <person name="Volff J.N."/>
            <person name="Genet C."/>
            <person name="Wincker P."/>
            <person name="Jaillon O."/>
            <person name="Roest Crollius H."/>
            <person name="Guiguen Y."/>
        </authorList>
    </citation>
    <scope>NUCLEOTIDE SEQUENCE [LARGE SCALE GENOMIC DNA]</scope>
</reference>